<evidence type="ECO:0000256" key="1">
    <source>
        <dbReference type="ARBA" id="ARBA00008857"/>
    </source>
</evidence>
<gene>
    <name evidence="8" type="ORF">ENJ12_04465</name>
</gene>
<dbReference type="InterPro" id="IPR013762">
    <property type="entry name" value="Integrase-like_cat_sf"/>
</dbReference>
<evidence type="ECO:0000259" key="7">
    <source>
        <dbReference type="PROSITE" id="PS51900"/>
    </source>
</evidence>
<comment type="similarity">
    <text evidence="1">Belongs to the 'phage' integrase family.</text>
</comment>
<comment type="caution">
    <text evidence="8">The sequence shown here is derived from an EMBL/GenBank/DDBJ whole genome shotgun (WGS) entry which is preliminary data.</text>
</comment>
<evidence type="ECO:0000259" key="6">
    <source>
        <dbReference type="PROSITE" id="PS51898"/>
    </source>
</evidence>
<accession>A0A831WA36</accession>
<dbReference type="PANTHER" id="PTHR30349">
    <property type="entry name" value="PHAGE INTEGRASE-RELATED"/>
    <property type="match status" value="1"/>
</dbReference>
<name>A0A831WA36_9GAMM</name>
<evidence type="ECO:0000256" key="3">
    <source>
        <dbReference type="ARBA" id="ARBA00023125"/>
    </source>
</evidence>
<evidence type="ECO:0000256" key="5">
    <source>
        <dbReference type="PROSITE-ProRule" id="PRU01248"/>
    </source>
</evidence>
<dbReference type="Gene3D" id="1.10.443.10">
    <property type="entry name" value="Intergrase catalytic core"/>
    <property type="match status" value="1"/>
</dbReference>
<feature type="domain" description="Tyr recombinase" evidence="6">
    <location>
        <begin position="104"/>
        <end position="246"/>
    </location>
</feature>
<dbReference type="InterPro" id="IPR011010">
    <property type="entry name" value="DNA_brk_join_enz"/>
</dbReference>
<dbReference type="InterPro" id="IPR050090">
    <property type="entry name" value="Tyrosine_recombinase_XerCD"/>
</dbReference>
<dbReference type="Gene3D" id="1.10.150.130">
    <property type="match status" value="1"/>
</dbReference>
<dbReference type="InterPro" id="IPR004107">
    <property type="entry name" value="Integrase_SAM-like_N"/>
</dbReference>
<reference evidence="8" key="1">
    <citation type="journal article" date="2020" name="mSystems">
        <title>Genome- and Community-Level Interaction Insights into Carbon Utilization and Element Cycling Functions of Hydrothermarchaeota in Hydrothermal Sediment.</title>
        <authorList>
            <person name="Zhou Z."/>
            <person name="Liu Y."/>
            <person name="Xu W."/>
            <person name="Pan J."/>
            <person name="Luo Z.H."/>
            <person name="Li M."/>
        </authorList>
    </citation>
    <scope>NUCLEOTIDE SEQUENCE [LARGE SCALE GENOMIC DNA]</scope>
    <source>
        <strain evidence="8">HyVt-458</strain>
    </source>
</reference>
<dbReference type="AlphaFoldDB" id="A0A831WA36"/>
<dbReference type="Proteomes" id="UP000886339">
    <property type="component" value="Unassembled WGS sequence"/>
</dbReference>
<dbReference type="InterPro" id="IPR002104">
    <property type="entry name" value="Integrase_catalytic"/>
</dbReference>
<keyword evidence="4" id="KW-0233">DNA recombination</keyword>
<dbReference type="GO" id="GO:0003677">
    <property type="term" value="F:DNA binding"/>
    <property type="evidence" value="ECO:0007669"/>
    <property type="project" value="UniProtKB-UniRule"/>
</dbReference>
<dbReference type="PANTHER" id="PTHR30349:SF64">
    <property type="entry name" value="PROPHAGE INTEGRASE INTD-RELATED"/>
    <property type="match status" value="1"/>
</dbReference>
<dbReference type="InterPro" id="IPR044068">
    <property type="entry name" value="CB"/>
</dbReference>
<evidence type="ECO:0000256" key="4">
    <source>
        <dbReference type="ARBA" id="ARBA00023172"/>
    </source>
</evidence>
<dbReference type="EMBL" id="DRLF01000160">
    <property type="protein sequence ID" value="HEC06077.1"/>
    <property type="molecule type" value="Genomic_DNA"/>
</dbReference>
<keyword evidence="3 5" id="KW-0238">DNA-binding</keyword>
<dbReference type="GO" id="GO:0015074">
    <property type="term" value="P:DNA integration"/>
    <property type="evidence" value="ECO:0007669"/>
    <property type="project" value="UniProtKB-KW"/>
</dbReference>
<dbReference type="GO" id="GO:0006310">
    <property type="term" value="P:DNA recombination"/>
    <property type="evidence" value="ECO:0007669"/>
    <property type="project" value="UniProtKB-KW"/>
</dbReference>
<dbReference type="Pfam" id="PF13495">
    <property type="entry name" value="Phage_int_SAM_4"/>
    <property type="match status" value="1"/>
</dbReference>
<dbReference type="InterPro" id="IPR010998">
    <property type="entry name" value="Integrase_recombinase_N"/>
</dbReference>
<sequence length="246" mass="28385">MTAESEAHFKRNYETHLKHLKLKGLQPKTIDAYARAIRRIGAYFDHQIDDLTAAQLTDYFSDLLESHSWSAVKLDLYGLKFYYTHVLHRPWVHLDLIKPPKSQRLPDIVTVEEAARLFKATRVASYRVFFFTLYSLGLRIGEGLRLEVGDIDAGRRRVHIRDAKGNKDRFVPLPDRTLAVLRRFWQLHRHPWLMFPSRQGGWKAAHFASSPLDRGGVQVALRKVVYSCGIKKRLPPTACATVMPLI</sequence>
<protein>
    <submittedName>
        <fullName evidence="8">Recombinase</fullName>
    </submittedName>
</protein>
<keyword evidence="2" id="KW-0229">DNA integration</keyword>
<dbReference type="PROSITE" id="PS51898">
    <property type="entry name" value="TYR_RECOMBINASE"/>
    <property type="match status" value="1"/>
</dbReference>
<organism evidence="8">
    <name type="scientific">Thiolapillus brandeum</name>
    <dbReference type="NCBI Taxonomy" id="1076588"/>
    <lineage>
        <taxon>Bacteria</taxon>
        <taxon>Pseudomonadati</taxon>
        <taxon>Pseudomonadota</taxon>
        <taxon>Gammaproteobacteria</taxon>
        <taxon>Chromatiales</taxon>
        <taxon>Sedimenticolaceae</taxon>
        <taxon>Thiolapillus</taxon>
    </lineage>
</organism>
<evidence type="ECO:0000313" key="8">
    <source>
        <dbReference type="EMBL" id="HEC06077.1"/>
    </source>
</evidence>
<evidence type="ECO:0000256" key="2">
    <source>
        <dbReference type="ARBA" id="ARBA00022908"/>
    </source>
</evidence>
<feature type="domain" description="Core-binding (CB)" evidence="7">
    <location>
        <begin position="4"/>
        <end position="87"/>
    </location>
</feature>
<proteinExistence type="inferred from homology"/>
<dbReference type="Pfam" id="PF00589">
    <property type="entry name" value="Phage_integrase"/>
    <property type="match status" value="1"/>
</dbReference>
<dbReference type="PROSITE" id="PS51900">
    <property type="entry name" value="CB"/>
    <property type="match status" value="1"/>
</dbReference>
<dbReference type="SUPFAM" id="SSF56349">
    <property type="entry name" value="DNA breaking-rejoining enzymes"/>
    <property type="match status" value="1"/>
</dbReference>